<gene>
    <name evidence="8" type="ORF">GXW71_18180</name>
</gene>
<dbReference type="SUPFAM" id="SSF103473">
    <property type="entry name" value="MFS general substrate transporter"/>
    <property type="match status" value="1"/>
</dbReference>
<feature type="compositionally biased region" description="Basic and acidic residues" evidence="5">
    <location>
        <begin position="1"/>
        <end position="10"/>
    </location>
</feature>
<dbReference type="RefSeq" id="WP_211853971.1">
    <property type="nucleotide sequence ID" value="NZ_JAAGBB010000022.1"/>
</dbReference>
<dbReference type="Gene3D" id="1.20.1250.20">
    <property type="entry name" value="MFS general substrate transporter like domains"/>
    <property type="match status" value="1"/>
</dbReference>
<evidence type="ECO:0000313" key="8">
    <source>
        <dbReference type="EMBL" id="MBR0666295.1"/>
    </source>
</evidence>
<feature type="transmembrane region" description="Helical" evidence="6">
    <location>
        <begin position="487"/>
        <end position="506"/>
    </location>
</feature>
<feature type="domain" description="Major facilitator superfamily (MFS) profile" evidence="7">
    <location>
        <begin position="40"/>
        <end position="515"/>
    </location>
</feature>
<feature type="transmembrane region" description="Helical" evidence="6">
    <location>
        <begin position="299"/>
        <end position="319"/>
    </location>
</feature>
<feature type="transmembrane region" description="Helical" evidence="6">
    <location>
        <begin position="134"/>
        <end position="155"/>
    </location>
</feature>
<evidence type="ECO:0000256" key="2">
    <source>
        <dbReference type="ARBA" id="ARBA00022692"/>
    </source>
</evidence>
<feature type="transmembrane region" description="Helical" evidence="6">
    <location>
        <begin position="365"/>
        <end position="387"/>
    </location>
</feature>
<feature type="transmembrane region" description="Helical" evidence="6">
    <location>
        <begin position="43"/>
        <end position="62"/>
    </location>
</feature>
<dbReference type="EMBL" id="JAAGBB010000022">
    <property type="protein sequence ID" value="MBR0666295.1"/>
    <property type="molecule type" value="Genomic_DNA"/>
</dbReference>
<dbReference type="Pfam" id="PF07690">
    <property type="entry name" value="MFS_1"/>
    <property type="match status" value="1"/>
</dbReference>
<dbReference type="PANTHER" id="PTHR23501:SF197">
    <property type="entry name" value="COMD"/>
    <property type="match status" value="1"/>
</dbReference>
<feature type="transmembrane region" description="Helical" evidence="6">
    <location>
        <begin position="74"/>
        <end position="93"/>
    </location>
</feature>
<feature type="transmembrane region" description="Helical" evidence="6">
    <location>
        <begin position="105"/>
        <end position="128"/>
    </location>
</feature>
<comment type="caution">
    <text evidence="8">The sequence shown here is derived from an EMBL/GenBank/DDBJ whole genome shotgun (WGS) entry which is preliminary data.</text>
</comment>
<evidence type="ECO:0000256" key="3">
    <source>
        <dbReference type="ARBA" id="ARBA00022989"/>
    </source>
</evidence>
<feature type="compositionally biased region" description="Basic and acidic residues" evidence="5">
    <location>
        <begin position="18"/>
        <end position="29"/>
    </location>
</feature>
<organism evidence="8 9">
    <name type="scientific">Plastoroseomonas hellenica</name>
    <dbReference type="NCBI Taxonomy" id="2687306"/>
    <lineage>
        <taxon>Bacteria</taxon>
        <taxon>Pseudomonadati</taxon>
        <taxon>Pseudomonadota</taxon>
        <taxon>Alphaproteobacteria</taxon>
        <taxon>Acetobacterales</taxon>
        <taxon>Acetobacteraceae</taxon>
        <taxon>Plastoroseomonas</taxon>
    </lineage>
</organism>
<dbReference type="PROSITE" id="PS50850">
    <property type="entry name" value="MFS"/>
    <property type="match status" value="1"/>
</dbReference>
<feature type="region of interest" description="Disordered" evidence="5">
    <location>
        <begin position="1"/>
        <end position="29"/>
    </location>
</feature>
<keyword evidence="4 6" id="KW-0472">Membrane</keyword>
<keyword evidence="2 6" id="KW-0812">Transmembrane</keyword>
<dbReference type="InterPro" id="IPR005829">
    <property type="entry name" value="Sugar_transporter_CS"/>
</dbReference>
<dbReference type="Gene3D" id="1.20.1720.10">
    <property type="entry name" value="Multidrug resistance protein D"/>
    <property type="match status" value="1"/>
</dbReference>
<name>A0ABS5F185_9PROT</name>
<dbReference type="InterPro" id="IPR020846">
    <property type="entry name" value="MFS_dom"/>
</dbReference>
<dbReference type="PANTHER" id="PTHR23501">
    <property type="entry name" value="MAJOR FACILITATOR SUPERFAMILY"/>
    <property type="match status" value="1"/>
</dbReference>
<evidence type="ECO:0000256" key="4">
    <source>
        <dbReference type="ARBA" id="ARBA00023136"/>
    </source>
</evidence>
<evidence type="ECO:0000256" key="5">
    <source>
        <dbReference type="SAM" id="MobiDB-lite"/>
    </source>
</evidence>
<dbReference type="InterPro" id="IPR011701">
    <property type="entry name" value="MFS"/>
</dbReference>
<feature type="transmembrane region" description="Helical" evidence="6">
    <location>
        <begin position="191"/>
        <end position="213"/>
    </location>
</feature>
<feature type="transmembrane region" description="Helical" evidence="6">
    <location>
        <begin position="256"/>
        <end position="275"/>
    </location>
</feature>
<feature type="transmembrane region" description="Helical" evidence="6">
    <location>
        <begin position="432"/>
        <end position="452"/>
    </location>
</feature>
<evidence type="ECO:0000313" key="9">
    <source>
        <dbReference type="Proteomes" id="UP001196870"/>
    </source>
</evidence>
<sequence length="515" mass="52683">MTEPDDRSAEGRGGLNRASERGDDTSPDTAEARHRAFLRGFPAIALAIFVAAVDQTAAATALPAIAAEFAAVEQVSWVMVAYLVAGTCAAPAFGQLGDAFGRRRLLFVALGITFAGCLINAMAPSLAVLIGGRILQGIGGGALLTIAVSLIGEALPPRERGRFQGHIASIYASAATFGPVVGGFLTQHFGWRMIFLVLPPLALLAMALATRLPRQPPARQTRLRFDWLGLGLFLLVVAPALVALDQARRMDAATLPLAGALGLLAVAALVVLIAWEKRAPDPLLPIGLLTEPSIWRTNLLGACVFGALVGSIAFMPIFLQAVRGLSPATSGLVLLPLSVCGAVGAMFAGRMMLKTGRSMVWPGFGLTWAAAMLAAIALVAHVAPIWLLPVMLGATAVGFGTSFPVAQTTVQVAAGAARLGAAAASVQLSRNLGAATGTALLGAVLFGGLALAGGEVATLFSRVVAAPGLVATLPAEDAAGLKAALSAAFRAMFLTAAGFCAVAAVLSTRVPLRRI</sequence>
<comment type="subcellular location">
    <subcellularLocation>
        <location evidence="1">Membrane</location>
        <topology evidence="1">Multi-pass membrane protein</topology>
    </subcellularLocation>
</comment>
<accession>A0ABS5F185</accession>
<reference evidence="9" key="1">
    <citation type="journal article" date="2021" name="Syst. Appl. Microbiol.">
        <title>Roseomonas hellenica sp. nov., isolated from roots of wild-growing Alkanna tinctoria.</title>
        <authorList>
            <person name="Rat A."/>
            <person name="Naranjo H.D."/>
            <person name="Lebbe L."/>
            <person name="Cnockaert M."/>
            <person name="Krigas N."/>
            <person name="Grigoriadou K."/>
            <person name="Maloupa E."/>
            <person name="Willems A."/>
        </authorList>
    </citation>
    <scope>NUCLEOTIDE SEQUENCE [LARGE SCALE GENOMIC DNA]</scope>
    <source>
        <strain evidence="9">LMG 31523</strain>
    </source>
</reference>
<protein>
    <submittedName>
        <fullName evidence="8">MFS transporter</fullName>
    </submittedName>
</protein>
<dbReference type="Proteomes" id="UP001196870">
    <property type="component" value="Unassembled WGS sequence"/>
</dbReference>
<evidence type="ECO:0000259" key="7">
    <source>
        <dbReference type="PROSITE" id="PS50850"/>
    </source>
</evidence>
<evidence type="ECO:0000256" key="1">
    <source>
        <dbReference type="ARBA" id="ARBA00004141"/>
    </source>
</evidence>
<evidence type="ECO:0000256" key="6">
    <source>
        <dbReference type="SAM" id="Phobius"/>
    </source>
</evidence>
<keyword evidence="3 6" id="KW-1133">Transmembrane helix</keyword>
<feature type="transmembrane region" description="Helical" evidence="6">
    <location>
        <begin position="167"/>
        <end position="185"/>
    </location>
</feature>
<dbReference type="InterPro" id="IPR036259">
    <property type="entry name" value="MFS_trans_sf"/>
</dbReference>
<dbReference type="PROSITE" id="PS00217">
    <property type="entry name" value="SUGAR_TRANSPORT_2"/>
    <property type="match status" value="1"/>
</dbReference>
<proteinExistence type="predicted"/>
<keyword evidence="9" id="KW-1185">Reference proteome</keyword>
<feature type="transmembrane region" description="Helical" evidence="6">
    <location>
        <begin position="225"/>
        <end position="244"/>
    </location>
</feature>
<feature type="transmembrane region" description="Helical" evidence="6">
    <location>
        <begin position="331"/>
        <end position="353"/>
    </location>
</feature>